<organism evidence="1 2">
    <name type="scientific">Polymorphospora rubra</name>
    <dbReference type="NCBI Taxonomy" id="338584"/>
    <lineage>
        <taxon>Bacteria</taxon>
        <taxon>Bacillati</taxon>
        <taxon>Actinomycetota</taxon>
        <taxon>Actinomycetes</taxon>
        <taxon>Micromonosporales</taxon>
        <taxon>Micromonosporaceae</taxon>
        <taxon>Polymorphospora</taxon>
    </lineage>
</organism>
<dbReference type="KEGG" id="pry:Prubr_42690"/>
<dbReference type="Proteomes" id="UP000680866">
    <property type="component" value="Chromosome"/>
</dbReference>
<proteinExistence type="predicted"/>
<accession>A0A810N669</accession>
<evidence type="ECO:0000313" key="1">
    <source>
        <dbReference type="EMBL" id="BCJ67248.1"/>
    </source>
</evidence>
<dbReference type="EMBL" id="AP023359">
    <property type="protein sequence ID" value="BCJ67248.1"/>
    <property type="molecule type" value="Genomic_DNA"/>
</dbReference>
<reference evidence="1" key="1">
    <citation type="submission" date="2020-08" db="EMBL/GenBank/DDBJ databases">
        <title>Whole genome shotgun sequence of Polymorphospora rubra NBRC 101157.</title>
        <authorList>
            <person name="Komaki H."/>
            <person name="Tamura T."/>
        </authorList>
    </citation>
    <scope>NUCLEOTIDE SEQUENCE</scope>
    <source>
        <strain evidence="1">NBRC 101157</strain>
    </source>
</reference>
<gene>
    <name evidence="1" type="ORF">Prubr_42690</name>
</gene>
<protein>
    <submittedName>
        <fullName evidence="1">Uncharacterized protein</fullName>
    </submittedName>
</protein>
<sequence>MGALDSLLSVEPHAATRSGGHLGRMWAHPPLFRGHDRVAVAGGATPGRPVARHPVGRRQVRFDWLMVGTKTDRERSHGFWTM</sequence>
<keyword evidence="2" id="KW-1185">Reference proteome</keyword>
<evidence type="ECO:0000313" key="2">
    <source>
        <dbReference type="Proteomes" id="UP000680866"/>
    </source>
</evidence>
<name>A0A810N669_9ACTN</name>
<dbReference type="AlphaFoldDB" id="A0A810N669"/>